<dbReference type="UniPathway" id="UPA00219"/>
<dbReference type="InterPro" id="IPR000713">
    <property type="entry name" value="Mur_ligase_N"/>
</dbReference>
<organism evidence="15 16">
    <name type="scientific">Anaerosalibacter bizertensis</name>
    <dbReference type="NCBI Taxonomy" id="932217"/>
    <lineage>
        <taxon>Bacteria</taxon>
        <taxon>Bacillati</taxon>
        <taxon>Bacillota</taxon>
        <taxon>Tissierellia</taxon>
        <taxon>Tissierellales</taxon>
        <taxon>Sporanaerobacteraceae</taxon>
        <taxon>Anaerosalibacter</taxon>
    </lineage>
</organism>
<evidence type="ECO:0000256" key="9">
    <source>
        <dbReference type="ARBA" id="ARBA00023316"/>
    </source>
</evidence>
<dbReference type="GO" id="GO:0047480">
    <property type="term" value="F:UDP-N-acetylmuramoyl-tripeptide-D-alanyl-D-alanine ligase activity"/>
    <property type="evidence" value="ECO:0007669"/>
    <property type="project" value="UniProtKB-UniRule"/>
</dbReference>
<feature type="domain" description="Mur ligase C-terminal" evidence="13">
    <location>
        <begin position="322"/>
        <end position="446"/>
    </location>
</feature>
<dbReference type="PANTHER" id="PTHR43024:SF1">
    <property type="entry name" value="UDP-N-ACETYLMURAMOYL-TRIPEPTIDE--D-ALANYL-D-ALANINE LIGASE"/>
    <property type="match status" value="1"/>
</dbReference>
<dbReference type="SUPFAM" id="SSF53623">
    <property type="entry name" value="MurD-like peptide ligases, catalytic domain"/>
    <property type="match status" value="1"/>
</dbReference>
<dbReference type="InterPro" id="IPR036565">
    <property type="entry name" value="Mur-like_cat_sf"/>
</dbReference>
<dbReference type="HAMAP" id="MF_02019">
    <property type="entry name" value="MurF"/>
    <property type="match status" value="1"/>
</dbReference>
<dbReference type="Gene3D" id="3.40.1190.10">
    <property type="entry name" value="Mur-like, catalytic domain"/>
    <property type="match status" value="1"/>
</dbReference>
<dbReference type="Gene3D" id="3.40.1390.10">
    <property type="entry name" value="MurE/MurF, N-terminal domain"/>
    <property type="match status" value="1"/>
</dbReference>
<evidence type="ECO:0000259" key="13">
    <source>
        <dbReference type="Pfam" id="PF02875"/>
    </source>
</evidence>
<evidence type="ECO:0000256" key="3">
    <source>
        <dbReference type="ARBA" id="ARBA00022618"/>
    </source>
</evidence>
<keyword evidence="6 10" id="KW-0133">Cell shape</keyword>
<dbReference type="InterPro" id="IPR051046">
    <property type="entry name" value="MurCDEF_CellWall_CoF430Synth"/>
</dbReference>
<dbReference type="OrthoDB" id="9801978at2"/>
<keyword evidence="9 10" id="KW-0961">Cell wall biogenesis/degradation</keyword>
<dbReference type="GO" id="GO:0005737">
    <property type="term" value="C:cytoplasm"/>
    <property type="evidence" value="ECO:0007669"/>
    <property type="project" value="UniProtKB-SubCell"/>
</dbReference>
<comment type="subcellular location">
    <subcellularLocation>
        <location evidence="10 11">Cytoplasm</location>
    </subcellularLocation>
</comment>
<dbReference type="GO" id="GO:0009252">
    <property type="term" value="P:peptidoglycan biosynthetic process"/>
    <property type="evidence" value="ECO:0007669"/>
    <property type="project" value="UniProtKB-UniRule"/>
</dbReference>
<evidence type="ECO:0000256" key="7">
    <source>
        <dbReference type="ARBA" id="ARBA00022984"/>
    </source>
</evidence>
<comment type="caution">
    <text evidence="15">The sequence shown here is derived from an EMBL/GenBank/DDBJ whole genome shotgun (WGS) entry which is preliminary data.</text>
</comment>
<evidence type="ECO:0000256" key="4">
    <source>
        <dbReference type="ARBA" id="ARBA00022741"/>
    </source>
</evidence>
<comment type="function">
    <text evidence="10 11">Involved in cell wall formation. Catalyzes the final step in the synthesis of UDP-N-acetylmuramoyl-pentapeptide, the precursor of murein.</text>
</comment>
<dbReference type="InterPro" id="IPR013221">
    <property type="entry name" value="Mur_ligase_cen"/>
</dbReference>
<dbReference type="InterPro" id="IPR005863">
    <property type="entry name" value="UDP-N-AcMur_synth"/>
</dbReference>
<feature type="domain" description="Mur ligase central" evidence="14">
    <location>
        <begin position="112"/>
        <end position="299"/>
    </location>
</feature>
<dbReference type="InterPro" id="IPR004101">
    <property type="entry name" value="Mur_ligase_C"/>
</dbReference>
<keyword evidence="3 10" id="KW-0132">Cell division</keyword>
<accession>A0A844FFK7</accession>
<name>A0A844FFK7_9FIRM</name>
<dbReference type="SUPFAM" id="SSF53244">
    <property type="entry name" value="MurD-like peptide ligases, peptide-binding domain"/>
    <property type="match status" value="1"/>
</dbReference>
<evidence type="ECO:0000256" key="8">
    <source>
        <dbReference type="ARBA" id="ARBA00023306"/>
    </source>
</evidence>
<keyword evidence="7 10" id="KW-0573">Peptidoglycan synthesis</keyword>
<keyword evidence="2 10" id="KW-0436">Ligase</keyword>
<keyword evidence="8 10" id="KW-0131">Cell cycle</keyword>
<dbReference type="GO" id="GO:0071555">
    <property type="term" value="P:cell wall organization"/>
    <property type="evidence" value="ECO:0007669"/>
    <property type="project" value="UniProtKB-KW"/>
</dbReference>
<keyword evidence="5 10" id="KW-0067">ATP-binding</keyword>
<gene>
    <name evidence="10" type="primary">murF</name>
    <name evidence="15" type="ORF">FYJ27_03280</name>
</gene>
<proteinExistence type="inferred from homology"/>
<reference evidence="15 16" key="1">
    <citation type="submission" date="2019-08" db="EMBL/GenBank/DDBJ databases">
        <title>In-depth cultivation of the pig gut microbiome towards novel bacterial diversity and tailored functional studies.</title>
        <authorList>
            <person name="Wylensek D."/>
            <person name="Hitch T.C.A."/>
            <person name="Clavel T."/>
        </authorList>
    </citation>
    <scope>NUCLEOTIDE SEQUENCE [LARGE SCALE GENOMIC DNA]</scope>
    <source>
        <strain evidence="15 16">Med78-601-WT-4W-RMD-3</strain>
    </source>
</reference>
<dbReference type="RefSeq" id="WP_154483099.1">
    <property type="nucleotide sequence ID" value="NZ_VULR01000003.1"/>
</dbReference>
<comment type="catalytic activity">
    <reaction evidence="10 11">
        <text>D-alanyl-D-alanine + UDP-N-acetyl-alpha-D-muramoyl-L-alanyl-gamma-D-glutamyl-meso-2,6-diaminopimelate + ATP = UDP-N-acetyl-alpha-D-muramoyl-L-alanyl-gamma-D-glutamyl-meso-2,6-diaminopimeloyl-D-alanyl-D-alanine + ADP + phosphate + H(+)</text>
        <dbReference type="Rhea" id="RHEA:28374"/>
        <dbReference type="ChEBI" id="CHEBI:15378"/>
        <dbReference type="ChEBI" id="CHEBI:30616"/>
        <dbReference type="ChEBI" id="CHEBI:43474"/>
        <dbReference type="ChEBI" id="CHEBI:57822"/>
        <dbReference type="ChEBI" id="CHEBI:61386"/>
        <dbReference type="ChEBI" id="CHEBI:83905"/>
        <dbReference type="ChEBI" id="CHEBI:456216"/>
        <dbReference type="EC" id="6.3.2.10"/>
    </reaction>
</comment>
<dbReference type="Gene3D" id="3.90.190.20">
    <property type="entry name" value="Mur ligase, C-terminal domain"/>
    <property type="match status" value="1"/>
</dbReference>
<sequence>MIRRNLKEIEQMIKNSKLNKEYEDIIINGVSTDSRNICPGQLFVPIKGDKFNGHNFILDAIKGGAIAALWNKNEPIPTDINIPLILVEDTLTAIQDLARSYASQLGMKIVGITGSNGKTSTKDLLAGILSTKYKTGKTMGNLNNHLGVPLTILSFEEDIEIAVIEMGISEFGEADLLSSIANPDVAIITNIGEAHLETLYTRENIAKAKLEIINHLNPEGLFIYPGDEPLLKNKIEELNPKFKVETFGQESYNTYCPKLINVGESGVSFKLNESSHHIFNIGLLGKHQVYNATTAIAAAKYFDISFEDIQEGLKKADITGMRNHLIHAKKCTILDDSYKSNPASVLAALDTLYSLDKYNRKIVVLGDMLGLGDEEISMHREVGEKMDPSQIDYLFTIGPLAKHIAEGANPMIPRNNIKSYMDKKELINDLNKVVTKDSVVLVKASRDLHLEDIVNTLKDYDSPSKAI</sequence>
<keyword evidence="1 10" id="KW-0963">Cytoplasm</keyword>
<evidence type="ECO:0000256" key="2">
    <source>
        <dbReference type="ARBA" id="ARBA00022598"/>
    </source>
</evidence>
<comment type="similarity">
    <text evidence="10">Belongs to the MurCDEF family. MurF subfamily.</text>
</comment>
<evidence type="ECO:0000313" key="15">
    <source>
        <dbReference type="EMBL" id="MSS42755.1"/>
    </source>
</evidence>
<dbReference type="Proteomes" id="UP000462760">
    <property type="component" value="Unassembled WGS sequence"/>
</dbReference>
<dbReference type="AlphaFoldDB" id="A0A844FFK7"/>
<dbReference type="GO" id="GO:0005524">
    <property type="term" value="F:ATP binding"/>
    <property type="evidence" value="ECO:0007669"/>
    <property type="project" value="UniProtKB-UniRule"/>
</dbReference>
<evidence type="ECO:0000256" key="10">
    <source>
        <dbReference type="HAMAP-Rule" id="MF_02019"/>
    </source>
</evidence>
<evidence type="ECO:0000256" key="6">
    <source>
        <dbReference type="ARBA" id="ARBA00022960"/>
    </source>
</evidence>
<dbReference type="InterPro" id="IPR035911">
    <property type="entry name" value="MurE/MurF_N"/>
</dbReference>
<dbReference type="EC" id="6.3.2.10" evidence="10 11"/>
<evidence type="ECO:0000256" key="11">
    <source>
        <dbReference type="RuleBase" id="RU004136"/>
    </source>
</evidence>
<evidence type="ECO:0000313" key="16">
    <source>
        <dbReference type="Proteomes" id="UP000462760"/>
    </source>
</evidence>
<feature type="domain" description="Mur ligase N-terminal catalytic" evidence="12">
    <location>
        <begin position="27"/>
        <end position="101"/>
    </location>
</feature>
<dbReference type="GO" id="GO:0051301">
    <property type="term" value="P:cell division"/>
    <property type="evidence" value="ECO:0007669"/>
    <property type="project" value="UniProtKB-KW"/>
</dbReference>
<keyword evidence="4 10" id="KW-0547">Nucleotide-binding</keyword>
<dbReference type="NCBIfam" id="TIGR01143">
    <property type="entry name" value="murF"/>
    <property type="match status" value="1"/>
</dbReference>
<dbReference type="GO" id="GO:0008360">
    <property type="term" value="P:regulation of cell shape"/>
    <property type="evidence" value="ECO:0007669"/>
    <property type="project" value="UniProtKB-KW"/>
</dbReference>
<dbReference type="InterPro" id="IPR036615">
    <property type="entry name" value="Mur_ligase_C_dom_sf"/>
</dbReference>
<comment type="pathway">
    <text evidence="10 11">Cell wall biogenesis; peptidoglycan biosynthesis.</text>
</comment>
<feature type="binding site" evidence="10">
    <location>
        <begin position="114"/>
        <end position="120"/>
    </location>
    <ligand>
        <name>ATP</name>
        <dbReference type="ChEBI" id="CHEBI:30616"/>
    </ligand>
</feature>
<evidence type="ECO:0000256" key="5">
    <source>
        <dbReference type="ARBA" id="ARBA00022840"/>
    </source>
</evidence>
<dbReference type="Pfam" id="PF08245">
    <property type="entry name" value="Mur_ligase_M"/>
    <property type="match status" value="1"/>
</dbReference>
<dbReference type="EMBL" id="VULR01000003">
    <property type="protein sequence ID" value="MSS42755.1"/>
    <property type="molecule type" value="Genomic_DNA"/>
</dbReference>
<evidence type="ECO:0000259" key="14">
    <source>
        <dbReference type="Pfam" id="PF08245"/>
    </source>
</evidence>
<evidence type="ECO:0000256" key="1">
    <source>
        <dbReference type="ARBA" id="ARBA00022490"/>
    </source>
</evidence>
<dbReference type="Pfam" id="PF01225">
    <property type="entry name" value="Mur_ligase"/>
    <property type="match status" value="1"/>
</dbReference>
<evidence type="ECO:0000259" key="12">
    <source>
        <dbReference type="Pfam" id="PF01225"/>
    </source>
</evidence>
<dbReference type="PANTHER" id="PTHR43024">
    <property type="entry name" value="UDP-N-ACETYLMURAMOYL-TRIPEPTIDE--D-ALANYL-D-ALANINE LIGASE"/>
    <property type="match status" value="1"/>
</dbReference>
<protein>
    <recommendedName>
        <fullName evidence="10 11">UDP-N-acetylmuramoyl-tripeptide--D-alanyl-D-alanine ligase</fullName>
        <ecNumber evidence="10 11">6.3.2.10</ecNumber>
    </recommendedName>
    <alternativeName>
        <fullName evidence="10">D-alanyl-D-alanine-adding enzyme</fullName>
    </alternativeName>
</protein>
<dbReference type="SUPFAM" id="SSF63418">
    <property type="entry name" value="MurE/MurF N-terminal domain"/>
    <property type="match status" value="1"/>
</dbReference>
<dbReference type="Pfam" id="PF02875">
    <property type="entry name" value="Mur_ligase_C"/>
    <property type="match status" value="1"/>
</dbReference>